<dbReference type="EMBL" id="JAYKLX010000001">
    <property type="protein sequence ID" value="MEB3344120.1"/>
    <property type="molecule type" value="Genomic_DNA"/>
</dbReference>
<accession>A0ABU5ZPU0</accession>
<keyword evidence="5" id="KW-1185">Reference proteome</keyword>
<feature type="domain" description="TonB C-terminal" evidence="3">
    <location>
        <begin position="187"/>
        <end position="245"/>
    </location>
</feature>
<gene>
    <name evidence="4" type="ORF">U6A24_01540</name>
</gene>
<dbReference type="Gene3D" id="3.30.1150.10">
    <property type="match status" value="1"/>
</dbReference>
<comment type="caution">
    <text evidence="4">The sequence shown here is derived from an EMBL/GenBank/DDBJ whole genome shotgun (WGS) entry which is preliminary data.</text>
</comment>
<protein>
    <submittedName>
        <fullName evidence="4">Energy transducer TonB</fullName>
    </submittedName>
</protein>
<evidence type="ECO:0000259" key="3">
    <source>
        <dbReference type="Pfam" id="PF03544"/>
    </source>
</evidence>
<proteinExistence type="predicted"/>
<evidence type="ECO:0000313" key="5">
    <source>
        <dbReference type="Proteomes" id="UP001327027"/>
    </source>
</evidence>
<dbReference type="Proteomes" id="UP001327027">
    <property type="component" value="Unassembled WGS sequence"/>
</dbReference>
<dbReference type="SUPFAM" id="SSF74653">
    <property type="entry name" value="TolA/TonB C-terminal domain"/>
    <property type="match status" value="1"/>
</dbReference>
<feature type="region of interest" description="Disordered" evidence="1">
    <location>
        <begin position="103"/>
        <end position="123"/>
    </location>
</feature>
<name>A0ABU5ZPU0_9FLAO</name>
<dbReference type="Pfam" id="PF03544">
    <property type="entry name" value="TonB_C"/>
    <property type="match status" value="1"/>
</dbReference>
<dbReference type="InterPro" id="IPR037682">
    <property type="entry name" value="TonB_C"/>
</dbReference>
<organism evidence="4 5">
    <name type="scientific">Aquimarina gracilis</name>
    <dbReference type="NCBI Taxonomy" id="874422"/>
    <lineage>
        <taxon>Bacteria</taxon>
        <taxon>Pseudomonadati</taxon>
        <taxon>Bacteroidota</taxon>
        <taxon>Flavobacteriia</taxon>
        <taxon>Flavobacteriales</taxon>
        <taxon>Flavobacteriaceae</taxon>
        <taxon>Aquimarina</taxon>
    </lineage>
</organism>
<evidence type="ECO:0000256" key="2">
    <source>
        <dbReference type="SAM" id="Phobius"/>
    </source>
</evidence>
<sequence length="247" mass="28211">MSNKHDANVRKSTLVNFQIGLVASLLFTYVMFEVYTAVPIVNQPPPKEVDDSDTYVWDGRFVEYKEPEQKTVAAKKPTPVVDPQDFDIVDNDTAIKDEDRIFKNEPAESNPIEPGVLPDDPDDNNEPIVYPFTKIEWVPIFPGCEKLKTNAERAACFSEKIRKIVSRKFNTDLGERYGLTGLQRIYTQFDVDPSGLITNIQIRAPHPKLEKEAKRVIELFPQMTPGKQRDTPVTVKYQLPIVFKIQN</sequence>
<keyword evidence="2" id="KW-0812">Transmembrane</keyword>
<dbReference type="RefSeq" id="WP_324178173.1">
    <property type="nucleotide sequence ID" value="NZ_BAABAW010000016.1"/>
</dbReference>
<keyword evidence="2" id="KW-1133">Transmembrane helix</keyword>
<evidence type="ECO:0000256" key="1">
    <source>
        <dbReference type="SAM" id="MobiDB-lite"/>
    </source>
</evidence>
<evidence type="ECO:0000313" key="4">
    <source>
        <dbReference type="EMBL" id="MEB3344120.1"/>
    </source>
</evidence>
<feature type="transmembrane region" description="Helical" evidence="2">
    <location>
        <begin position="12"/>
        <end position="32"/>
    </location>
</feature>
<reference evidence="4 5" key="1">
    <citation type="journal article" date="2013" name="Int. J. Syst. Evol. Microbiol.">
        <title>Aquimarina gracilis sp. nov., isolated from the gut microflora of a mussel, Mytilus coruscus, and emended description of Aquimarina spongiae.</title>
        <authorList>
            <person name="Park S.C."/>
            <person name="Choe H.N."/>
            <person name="Baik K.S."/>
            <person name="Seong C.N."/>
        </authorList>
    </citation>
    <scope>NUCLEOTIDE SEQUENCE [LARGE SCALE GENOMIC DNA]</scope>
    <source>
        <strain evidence="4 5">PSC32</strain>
    </source>
</reference>
<keyword evidence="2" id="KW-0472">Membrane</keyword>